<dbReference type="AlphaFoldDB" id="X1Q345"/>
<dbReference type="PANTHER" id="PTHR34293">
    <property type="entry name" value="HTH-TYPE TRANSCRIPTIONAL REGULATOR TRMBL2"/>
    <property type="match status" value="1"/>
</dbReference>
<protein>
    <recommendedName>
        <fullName evidence="1">Transcription regulator TrmB N-terminal domain-containing protein</fullName>
    </recommendedName>
</protein>
<dbReference type="Gene3D" id="1.10.10.10">
    <property type="entry name" value="Winged helix-like DNA-binding domain superfamily/Winged helix DNA-binding domain"/>
    <property type="match status" value="1"/>
</dbReference>
<dbReference type="EMBL" id="BARV01037277">
    <property type="protein sequence ID" value="GAI49176.1"/>
    <property type="molecule type" value="Genomic_DNA"/>
</dbReference>
<dbReference type="Pfam" id="PF01978">
    <property type="entry name" value="TrmB"/>
    <property type="match status" value="1"/>
</dbReference>
<sequence>MDGKDIEKLGFTKNEATVYLALLELGSVSVGAIVKRTGIHKAIIYDNLEKLVKRGLVHYVIKANRKHFEAQDPETLIRFLNEEQKLLKQKRKLAERLLPDLV</sequence>
<gene>
    <name evidence="2" type="ORF">S06H3_57708</name>
</gene>
<proteinExistence type="predicted"/>
<evidence type="ECO:0000313" key="2">
    <source>
        <dbReference type="EMBL" id="GAI49176.1"/>
    </source>
</evidence>
<dbReference type="PANTHER" id="PTHR34293:SF1">
    <property type="entry name" value="HTH-TYPE TRANSCRIPTIONAL REGULATOR TRMBL2"/>
    <property type="match status" value="1"/>
</dbReference>
<dbReference type="InterPro" id="IPR051797">
    <property type="entry name" value="TrmB-like"/>
</dbReference>
<evidence type="ECO:0000259" key="1">
    <source>
        <dbReference type="Pfam" id="PF01978"/>
    </source>
</evidence>
<name>X1Q345_9ZZZZ</name>
<feature type="domain" description="Transcription regulator TrmB N-terminal" evidence="1">
    <location>
        <begin position="7"/>
        <end position="74"/>
    </location>
</feature>
<dbReference type="InterPro" id="IPR036390">
    <property type="entry name" value="WH_DNA-bd_sf"/>
</dbReference>
<organism evidence="2">
    <name type="scientific">marine sediment metagenome</name>
    <dbReference type="NCBI Taxonomy" id="412755"/>
    <lineage>
        <taxon>unclassified sequences</taxon>
        <taxon>metagenomes</taxon>
        <taxon>ecological metagenomes</taxon>
    </lineage>
</organism>
<feature type="non-terminal residue" evidence="2">
    <location>
        <position position="102"/>
    </location>
</feature>
<accession>X1Q345</accession>
<dbReference type="InterPro" id="IPR036388">
    <property type="entry name" value="WH-like_DNA-bd_sf"/>
</dbReference>
<dbReference type="InterPro" id="IPR002831">
    <property type="entry name" value="Tscrpt_reg_TrmB_N"/>
</dbReference>
<reference evidence="2" key="1">
    <citation type="journal article" date="2014" name="Front. Microbiol.">
        <title>High frequency of phylogenetically diverse reductive dehalogenase-homologous genes in deep subseafloor sedimentary metagenomes.</title>
        <authorList>
            <person name="Kawai M."/>
            <person name="Futagami T."/>
            <person name="Toyoda A."/>
            <person name="Takaki Y."/>
            <person name="Nishi S."/>
            <person name="Hori S."/>
            <person name="Arai W."/>
            <person name="Tsubouchi T."/>
            <person name="Morono Y."/>
            <person name="Uchiyama I."/>
            <person name="Ito T."/>
            <person name="Fujiyama A."/>
            <person name="Inagaki F."/>
            <person name="Takami H."/>
        </authorList>
    </citation>
    <scope>NUCLEOTIDE SEQUENCE</scope>
    <source>
        <strain evidence="2">Expedition CK06-06</strain>
    </source>
</reference>
<dbReference type="SUPFAM" id="SSF46785">
    <property type="entry name" value="Winged helix' DNA-binding domain"/>
    <property type="match status" value="1"/>
</dbReference>
<comment type="caution">
    <text evidence="2">The sequence shown here is derived from an EMBL/GenBank/DDBJ whole genome shotgun (WGS) entry which is preliminary data.</text>
</comment>